<reference evidence="2" key="1">
    <citation type="journal article" date="2020" name="bioRxiv">
        <title>A rank-normalized archaeal taxonomy based on genome phylogeny resolves widespread incomplete and uneven classifications.</title>
        <authorList>
            <person name="Rinke C."/>
            <person name="Chuvochina M."/>
            <person name="Mussig A.J."/>
            <person name="Chaumeil P.-A."/>
            <person name="Waite D.W."/>
            <person name="Whitman W.B."/>
            <person name="Parks D.H."/>
            <person name="Hugenholtz P."/>
        </authorList>
    </citation>
    <scope>NUCLEOTIDE SEQUENCE [LARGE SCALE GENOMIC DNA]</scope>
</reference>
<dbReference type="Proteomes" id="UP000590964">
    <property type="component" value="Unassembled WGS sequence"/>
</dbReference>
<dbReference type="EMBL" id="DUFW01000020">
    <property type="protein sequence ID" value="HIH21290.1"/>
    <property type="molecule type" value="Genomic_DNA"/>
</dbReference>
<name>A0A7J4JWD4_9ARCH</name>
<dbReference type="AlphaFoldDB" id="A0A7J4JWD4"/>
<organism evidence="1 2">
    <name type="scientific">Candidatus Iainarchaeum sp</name>
    <dbReference type="NCBI Taxonomy" id="3101447"/>
    <lineage>
        <taxon>Archaea</taxon>
        <taxon>Candidatus Iainarchaeota</taxon>
        <taxon>Candidatus Iainarchaeia</taxon>
        <taxon>Candidatus Iainarchaeales</taxon>
        <taxon>Candidatus Iainarchaeaceae</taxon>
        <taxon>Candidatus Iainarchaeum</taxon>
    </lineage>
</organism>
<proteinExistence type="predicted"/>
<comment type="caution">
    <text evidence="1">The sequence shown here is derived from an EMBL/GenBank/DDBJ whole genome shotgun (WGS) entry which is preliminary data.</text>
</comment>
<accession>A0A7J4JWD4</accession>
<protein>
    <submittedName>
        <fullName evidence="1">Uncharacterized protein</fullName>
    </submittedName>
</protein>
<evidence type="ECO:0000313" key="1">
    <source>
        <dbReference type="EMBL" id="HIH21290.1"/>
    </source>
</evidence>
<evidence type="ECO:0000313" key="2">
    <source>
        <dbReference type="Proteomes" id="UP000590964"/>
    </source>
</evidence>
<sequence length="140" mass="16868">MVITGFWEKITRLFKRQELGTMDSSKTIYETTVEEREEIHNIWDYLRFIENTQAFHLVSVIGFEEWIAMEEIKRRIKELFNIEYKNERSLYPYIKTLVDCGLFEVSNVGGKRKWRRKELIVAVKSRKKKQLEEVRALESS</sequence>
<gene>
    <name evidence="1" type="ORF">HA222_01330</name>
</gene>